<accession>A0ABN6D9Z1</accession>
<dbReference type="InterPro" id="IPR013740">
    <property type="entry name" value="Redoxin"/>
</dbReference>
<comment type="subcellular location">
    <subcellularLocation>
        <location evidence="1">Cell envelope</location>
    </subcellularLocation>
</comment>
<sequence>MLSISLGPLALPVPPLVLMLAMWIAATLARRLAPTELGQSAENMVWSAAGLGLLAARLTHVLRYADAYFATPWALLDVRDGGWFAPAGWAVASAWLLRRGWQRPVLRRALGLAALGVALIWTAGLAMVWVAETKPMQQQVPDVTLTELNSTRTRGLSQLIAGKPTVVNLWATWCGPCRAEMPTLAAAQQRSPEVAFVFVNQGESNATVATYLQRSGLPLANVWLDPASRLGPAAGSRGLPTTLFFNAKGQRVDAHFGMLNAAALQVQLDRLRGR</sequence>
<keyword evidence="2" id="KW-0201">Cytochrome c-type biogenesis</keyword>
<dbReference type="Gene3D" id="3.40.30.10">
    <property type="entry name" value="Glutaredoxin"/>
    <property type="match status" value="1"/>
</dbReference>
<keyword evidence="4" id="KW-0472">Membrane</keyword>
<dbReference type="CDD" id="cd02966">
    <property type="entry name" value="TlpA_like_family"/>
    <property type="match status" value="1"/>
</dbReference>
<dbReference type="PROSITE" id="PS51352">
    <property type="entry name" value="THIOREDOXIN_2"/>
    <property type="match status" value="1"/>
</dbReference>
<keyword evidence="4" id="KW-0812">Transmembrane</keyword>
<dbReference type="Pfam" id="PF08534">
    <property type="entry name" value="Redoxin"/>
    <property type="match status" value="1"/>
</dbReference>
<keyword evidence="7" id="KW-1185">Reference proteome</keyword>
<evidence type="ECO:0000256" key="3">
    <source>
        <dbReference type="ARBA" id="ARBA00023284"/>
    </source>
</evidence>
<feature type="transmembrane region" description="Helical" evidence="4">
    <location>
        <begin position="12"/>
        <end position="32"/>
    </location>
</feature>
<dbReference type="InterPro" id="IPR001640">
    <property type="entry name" value="Lgt"/>
</dbReference>
<organism evidence="6 7">
    <name type="scientific">Rhodoferax lithotrophicus</name>
    <dbReference type="NCBI Taxonomy" id="2798804"/>
    <lineage>
        <taxon>Bacteria</taxon>
        <taxon>Pseudomonadati</taxon>
        <taxon>Pseudomonadota</taxon>
        <taxon>Betaproteobacteria</taxon>
        <taxon>Burkholderiales</taxon>
        <taxon>Comamonadaceae</taxon>
        <taxon>Rhodoferax</taxon>
    </lineage>
</organism>
<keyword evidence="4" id="KW-1133">Transmembrane helix</keyword>
<dbReference type="Proteomes" id="UP000824366">
    <property type="component" value="Chromosome"/>
</dbReference>
<dbReference type="PROSITE" id="PS00194">
    <property type="entry name" value="THIOREDOXIN_1"/>
    <property type="match status" value="1"/>
</dbReference>
<evidence type="ECO:0000256" key="2">
    <source>
        <dbReference type="ARBA" id="ARBA00022748"/>
    </source>
</evidence>
<dbReference type="PANTHER" id="PTHR42852:SF18">
    <property type="entry name" value="CHROMOSOME UNDETERMINED SCAFFOLD_47, WHOLE GENOME SHOTGUN SEQUENCE"/>
    <property type="match status" value="1"/>
</dbReference>
<evidence type="ECO:0000313" key="6">
    <source>
        <dbReference type="EMBL" id="BCO27769.1"/>
    </source>
</evidence>
<protein>
    <submittedName>
        <fullName evidence="6">Thiol-disulfide oxidoreductase ResA</fullName>
    </submittedName>
</protein>
<reference evidence="6 7" key="1">
    <citation type="journal article" date="2021" name="Microbiol. Spectr.">
        <title>A Single Bacterium Capable of Oxidation and Reduction of Iron at Circumneutral pH.</title>
        <authorList>
            <person name="Kato S."/>
            <person name="Ohkuma M."/>
        </authorList>
    </citation>
    <scope>NUCLEOTIDE SEQUENCE [LARGE SCALE GENOMIC DNA]</scope>
    <source>
        <strain evidence="6 7">MIZ03</strain>
    </source>
</reference>
<evidence type="ECO:0000259" key="5">
    <source>
        <dbReference type="PROSITE" id="PS51352"/>
    </source>
</evidence>
<dbReference type="EMBL" id="AP024238">
    <property type="protein sequence ID" value="BCO27769.1"/>
    <property type="molecule type" value="Genomic_DNA"/>
</dbReference>
<evidence type="ECO:0000256" key="4">
    <source>
        <dbReference type="SAM" id="Phobius"/>
    </source>
</evidence>
<dbReference type="InterPro" id="IPR036249">
    <property type="entry name" value="Thioredoxin-like_sf"/>
</dbReference>
<proteinExistence type="predicted"/>
<feature type="transmembrane region" description="Helical" evidence="4">
    <location>
        <begin position="109"/>
        <end position="131"/>
    </location>
</feature>
<dbReference type="PANTHER" id="PTHR42852">
    <property type="entry name" value="THIOL:DISULFIDE INTERCHANGE PROTEIN DSBE"/>
    <property type="match status" value="1"/>
</dbReference>
<dbReference type="Pfam" id="PF01790">
    <property type="entry name" value="LGT"/>
    <property type="match status" value="1"/>
</dbReference>
<evidence type="ECO:0000313" key="7">
    <source>
        <dbReference type="Proteomes" id="UP000824366"/>
    </source>
</evidence>
<name>A0ABN6D9Z1_9BURK</name>
<dbReference type="RefSeq" id="WP_223903789.1">
    <property type="nucleotide sequence ID" value="NZ_AP024238.1"/>
</dbReference>
<dbReference type="SUPFAM" id="SSF52833">
    <property type="entry name" value="Thioredoxin-like"/>
    <property type="match status" value="1"/>
</dbReference>
<keyword evidence="3" id="KW-0676">Redox-active center</keyword>
<evidence type="ECO:0000256" key="1">
    <source>
        <dbReference type="ARBA" id="ARBA00004196"/>
    </source>
</evidence>
<gene>
    <name evidence="6" type="ORF">MIZ03_2658</name>
</gene>
<feature type="domain" description="Thioredoxin" evidence="5">
    <location>
        <begin position="134"/>
        <end position="273"/>
    </location>
</feature>
<dbReference type="InterPro" id="IPR050553">
    <property type="entry name" value="Thioredoxin_ResA/DsbE_sf"/>
</dbReference>
<dbReference type="InterPro" id="IPR017937">
    <property type="entry name" value="Thioredoxin_CS"/>
</dbReference>
<feature type="transmembrane region" description="Helical" evidence="4">
    <location>
        <begin position="44"/>
        <end position="61"/>
    </location>
</feature>
<dbReference type="InterPro" id="IPR013766">
    <property type="entry name" value="Thioredoxin_domain"/>
</dbReference>